<protein>
    <submittedName>
        <fullName evidence="1">Phytanoyl-CoA dioxygenase</fullName>
    </submittedName>
</protein>
<dbReference type="RefSeq" id="WP_065727839.1">
    <property type="nucleotide sequence ID" value="NZ_CP016428.1"/>
</dbReference>
<dbReference type="Gene3D" id="2.60.120.620">
    <property type="entry name" value="q2cbj1_9rhob like domain"/>
    <property type="match status" value="1"/>
</dbReference>
<proteinExistence type="predicted"/>
<reference evidence="1 2" key="1">
    <citation type="submission" date="2016-07" db="EMBL/GenBank/DDBJ databases">
        <title>Complete genome sequence of Bradyrhizobium icense LMTR 13T, a potential inoculant strain isolated from lima bean (Phaseolus lunatus) in Peru.</title>
        <authorList>
            <person name="Ormeno-Orrillo E."/>
            <person name="Duran D."/>
            <person name="Rogel M.A."/>
            <person name="Rey L."/>
            <person name="Imperial J."/>
            <person name="Ruiz-Argueso T."/>
            <person name="Martinez-Romero E."/>
        </authorList>
    </citation>
    <scope>NUCLEOTIDE SEQUENCE [LARGE SCALE GENOMIC DNA]</scope>
    <source>
        <strain evidence="1 2">LMTR 13</strain>
    </source>
</reference>
<evidence type="ECO:0000313" key="2">
    <source>
        <dbReference type="Proteomes" id="UP000092839"/>
    </source>
</evidence>
<keyword evidence="1" id="KW-0560">Oxidoreductase</keyword>
<organism evidence="1 2">
    <name type="scientific">Bradyrhizobium icense</name>
    <dbReference type="NCBI Taxonomy" id="1274631"/>
    <lineage>
        <taxon>Bacteria</taxon>
        <taxon>Pseudomonadati</taxon>
        <taxon>Pseudomonadota</taxon>
        <taxon>Alphaproteobacteria</taxon>
        <taxon>Hyphomicrobiales</taxon>
        <taxon>Nitrobacteraceae</taxon>
        <taxon>Bradyrhizobium</taxon>
    </lineage>
</organism>
<keyword evidence="2" id="KW-1185">Reference proteome</keyword>
<dbReference type="EMBL" id="CP016428">
    <property type="protein sequence ID" value="ANW00562.1"/>
    <property type="molecule type" value="Genomic_DNA"/>
</dbReference>
<dbReference type="STRING" id="1274631.LMTR13_10690"/>
<dbReference type="KEGG" id="bic:LMTR13_10690"/>
<dbReference type="OrthoDB" id="9796766at2"/>
<keyword evidence="1" id="KW-0223">Dioxygenase</keyword>
<accession>A0A1B1UCR3</accession>
<gene>
    <name evidence="1" type="ORF">LMTR13_10690</name>
</gene>
<dbReference type="SUPFAM" id="SSF51197">
    <property type="entry name" value="Clavaminate synthase-like"/>
    <property type="match status" value="1"/>
</dbReference>
<dbReference type="Proteomes" id="UP000092839">
    <property type="component" value="Chromosome"/>
</dbReference>
<dbReference type="Pfam" id="PF05721">
    <property type="entry name" value="PhyH"/>
    <property type="match status" value="1"/>
</dbReference>
<dbReference type="AlphaFoldDB" id="A0A1B1UCR3"/>
<sequence length="270" mass="29324">MIRSYGINERVAANSDIDAAVESLSTLGYAIVGGGYSAGELSGFAQSFDAARLAAHSAAGGTEALARIDEHNTIRTPFAYDKNLLALARNPAILEICERLIGGYQVLSQQNGVINPPAKTYNQGAWHRDLPYQHVVFSRPIAINALFCLDAFTIDNGATLVLPATHKQEKFPSDRFVEASAVQVCAPAGAYIVLDCMLYHSGAPNRSGTERRAVNQVYTSPIIRQQIDLPAFLGDDFTDDPGLRLLLGYEVTTPRSDAEYFAMRRAKLLT</sequence>
<dbReference type="GO" id="GO:0016706">
    <property type="term" value="F:2-oxoglutarate-dependent dioxygenase activity"/>
    <property type="evidence" value="ECO:0007669"/>
    <property type="project" value="UniProtKB-ARBA"/>
</dbReference>
<evidence type="ECO:0000313" key="1">
    <source>
        <dbReference type="EMBL" id="ANW00562.1"/>
    </source>
</evidence>
<name>A0A1B1UCR3_9BRAD</name>
<dbReference type="InterPro" id="IPR008775">
    <property type="entry name" value="Phytyl_CoA_dOase-like"/>
</dbReference>